<name>A0A8R7PKJ2_TRIUA</name>
<dbReference type="Gramene" id="TuG1812G0200005485.01.T01">
    <property type="protein sequence ID" value="TuG1812G0200005485.01.T01.cds467391"/>
    <property type="gene ID" value="TuG1812G0200005485.01"/>
</dbReference>
<sequence>MFPGKSMVSLIIWLSRFSDLSERRKLLVLLMLTQILHVQWWPFFQTFNLQVFNCTRCIASKAGQASLAHNVVGSFLAQRFILWAACLEEIRVFFVFFFSDVFSSSSDHVAQA</sequence>
<proteinExistence type="predicted"/>
<reference evidence="1" key="2">
    <citation type="submission" date="2018-03" db="EMBL/GenBank/DDBJ databases">
        <title>The Triticum urartu genome reveals the dynamic nature of wheat genome evolution.</title>
        <authorList>
            <person name="Ling H."/>
            <person name="Ma B."/>
            <person name="Shi X."/>
            <person name="Liu H."/>
            <person name="Dong L."/>
            <person name="Sun H."/>
            <person name="Cao Y."/>
            <person name="Gao Q."/>
            <person name="Zheng S."/>
            <person name="Li Y."/>
            <person name="Yu Y."/>
            <person name="Du H."/>
            <person name="Qi M."/>
            <person name="Li Y."/>
            <person name="Yu H."/>
            <person name="Cui Y."/>
            <person name="Wang N."/>
            <person name="Chen C."/>
            <person name="Wu H."/>
            <person name="Zhao Y."/>
            <person name="Zhang J."/>
            <person name="Li Y."/>
            <person name="Zhou W."/>
            <person name="Zhang B."/>
            <person name="Hu W."/>
            <person name="Eijk M."/>
            <person name="Tang J."/>
            <person name="Witsenboer H."/>
            <person name="Zhao S."/>
            <person name="Li Z."/>
            <person name="Zhang A."/>
            <person name="Wang D."/>
            <person name="Liang C."/>
        </authorList>
    </citation>
    <scope>NUCLEOTIDE SEQUENCE [LARGE SCALE GENOMIC DNA]</scope>
    <source>
        <strain evidence="1">cv. G1812</strain>
    </source>
</reference>
<dbReference type="EnsemblPlants" id="TuG1812G0200005485.01.T01">
    <property type="protein sequence ID" value="TuG1812G0200005485.01.T01.cds467391"/>
    <property type="gene ID" value="TuG1812G0200005485.01"/>
</dbReference>
<evidence type="ECO:0000313" key="1">
    <source>
        <dbReference type="EnsemblPlants" id="TuG1812G0200005485.01.T01.cds467391"/>
    </source>
</evidence>
<protein>
    <submittedName>
        <fullName evidence="1">Uncharacterized protein</fullName>
    </submittedName>
</protein>
<dbReference type="Proteomes" id="UP000015106">
    <property type="component" value="Chromosome 2"/>
</dbReference>
<keyword evidence="2" id="KW-1185">Reference proteome</keyword>
<reference evidence="1" key="3">
    <citation type="submission" date="2022-06" db="UniProtKB">
        <authorList>
            <consortium name="EnsemblPlants"/>
        </authorList>
    </citation>
    <scope>IDENTIFICATION</scope>
</reference>
<evidence type="ECO:0000313" key="2">
    <source>
        <dbReference type="Proteomes" id="UP000015106"/>
    </source>
</evidence>
<dbReference type="AlphaFoldDB" id="A0A8R7PKJ2"/>
<accession>A0A8R7PKJ2</accession>
<reference evidence="2" key="1">
    <citation type="journal article" date="2013" name="Nature">
        <title>Draft genome of the wheat A-genome progenitor Triticum urartu.</title>
        <authorList>
            <person name="Ling H.Q."/>
            <person name="Zhao S."/>
            <person name="Liu D."/>
            <person name="Wang J."/>
            <person name="Sun H."/>
            <person name="Zhang C."/>
            <person name="Fan H."/>
            <person name="Li D."/>
            <person name="Dong L."/>
            <person name="Tao Y."/>
            <person name="Gao C."/>
            <person name="Wu H."/>
            <person name="Li Y."/>
            <person name="Cui Y."/>
            <person name="Guo X."/>
            <person name="Zheng S."/>
            <person name="Wang B."/>
            <person name="Yu K."/>
            <person name="Liang Q."/>
            <person name="Yang W."/>
            <person name="Lou X."/>
            <person name="Chen J."/>
            <person name="Feng M."/>
            <person name="Jian J."/>
            <person name="Zhang X."/>
            <person name="Luo G."/>
            <person name="Jiang Y."/>
            <person name="Liu J."/>
            <person name="Wang Z."/>
            <person name="Sha Y."/>
            <person name="Zhang B."/>
            <person name="Wu H."/>
            <person name="Tang D."/>
            <person name="Shen Q."/>
            <person name="Xue P."/>
            <person name="Zou S."/>
            <person name="Wang X."/>
            <person name="Liu X."/>
            <person name="Wang F."/>
            <person name="Yang Y."/>
            <person name="An X."/>
            <person name="Dong Z."/>
            <person name="Zhang K."/>
            <person name="Zhang X."/>
            <person name="Luo M.C."/>
            <person name="Dvorak J."/>
            <person name="Tong Y."/>
            <person name="Wang J."/>
            <person name="Yang H."/>
            <person name="Li Z."/>
            <person name="Wang D."/>
            <person name="Zhang A."/>
            <person name="Wang J."/>
        </authorList>
    </citation>
    <scope>NUCLEOTIDE SEQUENCE</scope>
    <source>
        <strain evidence="2">cv. G1812</strain>
    </source>
</reference>
<organism evidence="1 2">
    <name type="scientific">Triticum urartu</name>
    <name type="common">Red wild einkorn</name>
    <name type="synonym">Crithodium urartu</name>
    <dbReference type="NCBI Taxonomy" id="4572"/>
    <lineage>
        <taxon>Eukaryota</taxon>
        <taxon>Viridiplantae</taxon>
        <taxon>Streptophyta</taxon>
        <taxon>Embryophyta</taxon>
        <taxon>Tracheophyta</taxon>
        <taxon>Spermatophyta</taxon>
        <taxon>Magnoliopsida</taxon>
        <taxon>Liliopsida</taxon>
        <taxon>Poales</taxon>
        <taxon>Poaceae</taxon>
        <taxon>BOP clade</taxon>
        <taxon>Pooideae</taxon>
        <taxon>Triticodae</taxon>
        <taxon>Triticeae</taxon>
        <taxon>Triticinae</taxon>
        <taxon>Triticum</taxon>
    </lineage>
</organism>